<comment type="caution">
    <text evidence="1">The sequence shown here is derived from an EMBL/GenBank/DDBJ whole genome shotgun (WGS) entry which is preliminary data.</text>
</comment>
<evidence type="ECO:0000313" key="1">
    <source>
        <dbReference type="EMBL" id="KUM47788.1"/>
    </source>
</evidence>
<reference evidence="1" key="1">
    <citation type="journal article" date="2015" name="Genome Biol. Evol.">
        <title>Organellar Genomes of White Spruce (Picea glauca): Assembly and Annotation.</title>
        <authorList>
            <person name="Jackman S.D."/>
            <person name="Warren R.L."/>
            <person name="Gibb E.A."/>
            <person name="Vandervalk B.P."/>
            <person name="Mohamadi H."/>
            <person name="Chu J."/>
            <person name="Raymond A."/>
            <person name="Pleasance S."/>
            <person name="Coope R."/>
            <person name="Wildung M.R."/>
            <person name="Ritland C.E."/>
            <person name="Bousquet J."/>
            <person name="Jones S.J."/>
            <person name="Bohlmann J."/>
            <person name="Birol I."/>
        </authorList>
    </citation>
    <scope>NUCLEOTIDE SEQUENCE [LARGE SCALE GENOMIC DNA]</scope>
    <source>
        <tissue evidence="1">Flushing bud</tissue>
    </source>
</reference>
<organism evidence="1">
    <name type="scientific">Picea glauca</name>
    <name type="common">White spruce</name>
    <name type="synonym">Pinus glauca</name>
    <dbReference type="NCBI Taxonomy" id="3330"/>
    <lineage>
        <taxon>Eukaryota</taxon>
        <taxon>Viridiplantae</taxon>
        <taxon>Streptophyta</taxon>
        <taxon>Embryophyta</taxon>
        <taxon>Tracheophyta</taxon>
        <taxon>Spermatophyta</taxon>
        <taxon>Pinopsida</taxon>
        <taxon>Pinidae</taxon>
        <taxon>Conifers I</taxon>
        <taxon>Pinales</taxon>
        <taxon>Pinaceae</taxon>
        <taxon>Picea</taxon>
    </lineage>
</organism>
<dbReference type="AlphaFoldDB" id="A0A101LYZ0"/>
<gene>
    <name evidence="1" type="ORF">ABT39_MTgene4782</name>
</gene>
<sequence length="70" mass="7998">MCTTWFGAGKSLGVVRLTKPLHLPFLLNQIPFLVGWRVLHPDSNWIFYLMKHVLLDISLVLPGFAYTQVS</sequence>
<dbReference type="EMBL" id="LKAM01000006">
    <property type="protein sequence ID" value="KUM47788.1"/>
    <property type="molecule type" value="Genomic_DNA"/>
</dbReference>
<keyword evidence="1" id="KW-0496">Mitochondrion</keyword>
<protein>
    <submittedName>
        <fullName evidence="1">Uncharacterized protein</fullName>
    </submittedName>
</protein>
<proteinExistence type="predicted"/>
<accession>A0A101LYZ0</accession>
<name>A0A101LYZ0_PICGL</name>
<geneLocation type="mitochondrion" evidence="1"/>